<geneLocation type="plasmid" evidence="1 2">
    <name>pERA53</name>
</geneLocation>
<name>A0ABN6DUH4_ERWRD</name>
<evidence type="ECO:0000313" key="2">
    <source>
        <dbReference type="Proteomes" id="UP000677515"/>
    </source>
</evidence>
<evidence type="ECO:0000313" key="1">
    <source>
        <dbReference type="EMBL" id="BCQ37365.1"/>
    </source>
</evidence>
<keyword evidence="2" id="KW-1185">Reference proteome</keyword>
<dbReference type="EMBL" id="AP024330">
    <property type="protein sequence ID" value="BCQ37365.1"/>
    <property type="molecule type" value="Genomic_DNA"/>
</dbReference>
<sequence length="102" mass="11862">MHARSEVEHELVYKPFQGNLSREEHMILDEINGLVLAGEAKPSWKREGLVVQSFFVDYESRETSAGWKQHLCYWVRFSSRQAISFSVREAIDTILKFEADSL</sequence>
<gene>
    <name evidence="1" type="ORF">ERHA53_47080</name>
</gene>
<protein>
    <submittedName>
        <fullName evidence="1">Uncharacterized protein</fullName>
    </submittedName>
</protein>
<keyword evidence="1" id="KW-0614">Plasmid</keyword>
<dbReference type="Proteomes" id="UP000677515">
    <property type="component" value="Plasmid pERA53"/>
</dbReference>
<reference evidence="1 2" key="1">
    <citation type="submission" date="2021-01" db="EMBL/GenBank/DDBJ databases">
        <title>Complete genome sequence of Erwinia rhapontici MAFF 311153.</title>
        <authorList>
            <person name="Morohoshi T."/>
            <person name="Someya N."/>
        </authorList>
    </citation>
    <scope>NUCLEOTIDE SEQUENCE [LARGE SCALE GENOMIC DNA]</scope>
    <source>
        <strain evidence="1 2">MAFF 311153</strain>
        <plasmid evidence="1 2">pERA53</plasmid>
    </source>
</reference>
<accession>A0ABN6DUH4</accession>
<organism evidence="1 2">
    <name type="scientific">Erwinia rhapontici</name>
    <name type="common">Pectobacterium rhapontici</name>
    <dbReference type="NCBI Taxonomy" id="55212"/>
    <lineage>
        <taxon>Bacteria</taxon>
        <taxon>Pseudomonadati</taxon>
        <taxon>Pseudomonadota</taxon>
        <taxon>Gammaproteobacteria</taxon>
        <taxon>Enterobacterales</taxon>
        <taxon>Erwiniaceae</taxon>
        <taxon>Erwinia</taxon>
    </lineage>
</organism>
<proteinExistence type="predicted"/>